<dbReference type="AlphaFoldDB" id="A0A512RJZ3"/>
<keyword evidence="3" id="KW-1185">Reference proteome</keyword>
<evidence type="ECO:0000313" key="2">
    <source>
        <dbReference type="EMBL" id="GEP96019.1"/>
    </source>
</evidence>
<proteinExistence type="predicted"/>
<organism evidence="2 3">
    <name type="scientific">Chitinophaga cymbidii</name>
    <dbReference type="NCBI Taxonomy" id="1096750"/>
    <lineage>
        <taxon>Bacteria</taxon>
        <taxon>Pseudomonadati</taxon>
        <taxon>Bacteroidota</taxon>
        <taxon>Chitinophagia</taxon>
        <taxon>Chitinophagales</taxon>
        <taxon>Chitinophagaceae</taxon>
        <taxon>Chitinophaga</taxon>
    </lineage>
</organism>
<evidence type="ECO:0000259" key="1">
    <source>
        <dbReference type="Pfam" id="PF14065"/>
    </source>
</evidence>
<comment type="caution">
    <text evidence="2">The sequence shown here is derived from an EMBL/GenBank/DDBJ whole genome shotgun (WGS) entry which is preliminary data.</text>
</comment>
<sequence length="194" mass="21674">MIDQVLNAIITQLNTYIGTADPEVILGNISFADAYQDNSSQSLSDKVIASVINIEQEESLRNLPFRRTVFTSGGLPQGVERQPEIYLNIYVLFGANKSNYGIALHRISQVIAFFQRRFVFTPADTPVLGTLNLDRIIFDLYSTSFEELNQLWSVMGGKYIPSVAYKMRMAVIQDADQDGAGIITEVNLKSNLLK</sequence>
<accession>A0A512RJZ3</accession>
<protein>
    <recommendedName>
        <fullName evidence="1">Pvc16 N-terminal domain-containing protein</fullName>
    </recommendedName>
</protein>
<feature type="domain" description="Pvc16 N-terminal" evidence="1">
    <location>
        <begin position="5"/>
        <end position="179"/>
    </location>
</feature>
<reference evidence="2 3" key="1">
    <citation type="submission" date="2019-07" db="EMBL/GenBank/DDBJ databases">
        <title>Whole genome shotgun sequence of Chitinophaga cymbidii NBRC 109752.</title>
        <authorList>
            <person name="Hosoyama A."/>
            <person name="Uohara A."/>
            <person name="Ohji S."/>
            <person name="Ichikawa N."/>
        </authorList>
    </citation>
    <scope>NUCLEOTIDE SEQUENCE [LARGE SCALE GENOMIC DNA]</scope>
    <source>
        <strain evidence="2 3">NBRC 109752</strain>
    </source>
</reference>
<gene>
    <name evidence="2" type="ORF">CCY01nite_22790</name>
</gene>
<dbReference type="EMBL" id="BKAU01000002">
    <property type="protein sequence ID" value="GEP96019.1"/>
    <property type="molecule type" value="Genomic_DNA"/>
</dbReference>
<evidence type="ECO:0000313" key="3">
    <source>
        <dbReference type="Proteomes" id="UP000321436"/>
    </source>
</evidence>
<dbReference type="RefSeq" id="WP_146861306.1">
    <property type="nucleotide sequence ID" value="NZ_BKAU01000002.1"/>
</dbReference>
<dbReference type="Proteomes" id="UP000321436">
    <property type="component" value="Unassembled WGS sequence"/>
</dbReference>
<name>A0A512RJZ3_9BACT</name>
<dbReference type="Pfam" id="PF14065">
    <property type="entry name" value="Pvc16_N"/>
    <property type="match status" value="1"/>
</dbReference>
<dbReference type="InterPro" id="IPR025351">
    <property type="entry name" value="Pvc16_N"/>
</dbReference>
<dbReference type="OrthoDB" id="7560784at2"/>